<accession>A0AAV4EMM7</accession>
<gene>
    <name evidence="1" type="ORF">ElyMa_003579700</name>
</gene>
<name>A0AAV4EMM7_9GAST</name>
<protein>
    <submittedName>
        <fullName evidence="1">Retrovirus-related Pol polyprotein from transposon 17.6</fullName>
    </submittedName>
</protein>
<dbReference type="InterPro" id="IPR050951">
    <property type="entry name" value="Retrovirus_Pol_polyprotein"/>
</dbReference>
<proteinExistence type="predicted"/>
<sequence length="190" mass="21328">MHKKPILRPDPIAIYGYSNSEKLDVRGRFTASIQCNGEKTQAAFYVVQTPKKACNLLSATTSQELKTISLKNNVTISENLFEGFGKIAFLGHVFGEDGIYFEPQKIKCISQATVPTNIAAVRSFLGMKQYVSRFIRGYATITEPLRMLTKKTQPWTWGKHLKKMLLISLNQLLETQESCPTLIPADLPKS</sequence>
<dbReference type="InterPro" id="IPR043502">
    <property type="entry name" value="DNA/RNA_pol_sf"/>
</dbReference>
<dbReference type="SUPFAM" id="SSF56672">
    <property type="entry name" value="DNA/RNA polymerases"/>
    <property type="match status" value="1"/>
</dbReference>
<evidence type="ECO:0000313" key="1">
    <source>
        <dbReference type="EMBL" id="GFR62363.1"/>
    </source>
</evidence>
<dbReference type="Gene3D" id="3.30.70.270">
    <property type="match status" value="1"/>
</dbReference>
<dbReference type="EMBL" id="BMAT01007339">
    <property type="protein sequence ID" value="GFR62363.1"/>
    <property type="molecule type" value="Genomic_DNA"/>
</dbReference>
<keyword evidence="2" id="KW-1185">Reference proteome</keyword>
<dbReference type="Proteomes" id="UP000762676">
    <property type="component" value="Unassembled WGS sequence"/>
</dbReference>
<evidence type="ECO:0000313" key="2">
    <source>
        <dbReference type="Proteomes" id="UP000762676"/>
    </source>
</evidence>
<reference evidence="1 2" key="1">
    <citation type="journal article" date="2021" name="Elife">
        <title>Chloroplast acquisition without the gene transfer in kleptoplastic sea slugs, Plakobranchus ocellatus.</title>
        <authorList>
            <person name="Maeda T."/>
            <person name="Takahashi S."/>
            <person name="Yoshida T."/>
            <person name="Shimamura S."/>
            <person name="Takaki Y."/>
            <person name="Nagai Y."/>
            <person name="Toyoda A."/>
            <person name="Suzuki Y."/>
            <person name="Arimoto A."/>
            <person name="Ishii H."/>
            <person name="Satoh N."/>
            <person name="Nishiyama T."/>
            <person name="Hasebe M."/>
            <person name="Maruyama T."/>
            <person name="Minagawa J."/>
            <person name="Obokata J."/>
            <person name="Shigenobu S."/>
        </authorList>
    </citation>
    <scope>NUCLEOTIDE SEQUENCE [LARGE SCALE GENOMIC DNA]</scope>
</reference>
<comment type="caution">
    <text evidence="1">The sequence shown here is derived from an EMBL/GenBank/DDBJ whole genome shotgun (WGS) entry which is preliminary data.</text>
</comment>
<dbReference type="PANTHER" id="PTHR37984:SF5">
    <property type="entry name" value="PROTEIN NYNRIN-LIKE"/>
    <property type="match status" value="1"/>
</dbReference>
<dbReference type="InterPro" id="IPR043128">
    <property type="entry name" value="Rev_trsase/Diguanyl_cyclase"/>
</dbReference>
<dbReference type="PANTHER" id="PTHR37984">
    <property type="entry name" value="PROTEIN CBG26694"/>
    <property type="match status" value="1"/>
</dbReference>
<dbReference type="AlphaFoldDB" id="A0AAV4EMM7"/>
<organism evidence="1 2">
    <name type="scientific">Elysia marginata</name>
    <dbReference type="NCBI Taxonomy" id="1093978"/>
    <lineage>
        <taxon>Eukaryota</taxon>
        <taxon>Metazoa</taxon>
        <taxon>Spiralia</taxon>
        <taxon>Lophotrochozoa</taxon>
        <taxon>Mollusca</taxon>
        <taxon>Gastropoda</taxon>
        <taxon>Heterobranchia</taxon>
        <taxon>Euthyneura</taxon>
        <taxon>Panpulmonata</taxon>
        <taxon>Sacoglossa</taxon>
        <taxon>Placobranchoidea</taxon>
        <taxon>Plakobranchidae</taxon>
        <taxon>Elysia</taxon>
    </lineage>
</organism>